<dbReference type="Proteomes" id="UP001597173">
    <property type="component" value="Unassembled WGS sequence"/>
</dbReference>
<sequence>MLPTIILTVVAALCSAPANLTNAKPLPEAVMQKGPNAGEAIAAEYARLKAKGTREALELFIERHPGDPLAEKARQEIERLYGKDRAPR</sequence>
<feature type="chain" id="PRO_5045732979" evidence="1">
    <location>
        <begin position="24"/>
        <end position="88"/>
    </location>
</feature>
<accession>A0ABW3YST9</accession>
<evidence type="ECO:0000256" key="1">
    <source>
        <dbReference type="SAM" id="SignalP"/>
    </source>
</evidence>
<keyword evidence="1" id="KW-0732">Signal</keyword>
<proteinExistence type="predicted"/>
<keyword evidence="3" id="KW-1185">Reference proteome</keyword>
<dbReference type="RefSeq" id="WP_374838245.1">
    <property type="nucleotide sequence ID" value="NZ_JBHEEW010000006.1"/>
</dbReference>
<organism evidence="2 3">
    <name type="scientific">Mycoplana ramosa</name>
    <name type="common">Mycoplana bullata</name>
    <dbReference type="NCBI Taxonomy" id="40837"/>
    <lineage>
        <taxon>Bacteria</taxon>
        <taxon>Pseudomonadati</taxon>
        <taxon>Pseudomonadota</taxon>
        <taxon>Alphaproteobacteria</taxon>
        <taxon>Hyphomicrobiales</taxon>
        <taxon>Rhizobiaceae</taxon>
        <taxon>Mycoplana</taxon>
    </lineage>
</organism>
<evidence type="ECO:0000313" key="3">
    <source>
        <dbReference type="Proteomes" id="UP001597173"/>
    </source>
</evidence>
<dbReference type="EMBL" id="JBHTNF010000001">
    <property type="protein sequence ID" value="MFD1326676.1"/>
    <property type="molecule type" value="Genomic_DNA"/>
</dbReference>
<evidence type="ECO:0000313" key="2">
    <source>
        <dbReference type="EMBL" id="MFD1326676.1"/>
    </source>
</evidence>
<reference evidence="3" key="1">
    <citation type="journal article" date="2019" name="Int. J. Syst. Evol. Microbiol.">
        <title>The Global Catalogue of Microorganisms (GCM) 10K type strain sequencing project: providing services to taxonomists for standard genome sequencing and annotation.</title>
        <authorList>
            <consortium name="The Broad Institute Genomics Platform"/>
            <consortium name="The Broad Institute Genome Sequencing Center for Infectious Disease"/>
            <person name="Wu L."/>
            <person name="Ma J."/>
        </authorList>
    </citation>
    <scope>NUCLEOTIDE SEQUENCE [LARGE SCALE GENOMIC DNA]</scope>
    <source>
        <strain evidence="3">CCUG 55609</strain>
    </source>
</reference>
<comment type="caution">
    <text evidence="2">The sequence shown here is derived from an EMBL/GenBank/DDBJ whole genome shotgun (WGS) entry which is preliminary data.</text>
</comment>
<name>A0ABW3YST9_MYCRA</name>
<gene>
    <name evidence="2" type="ORF">ACFQ33_02015</name>
</gene>
<feature type="signal peptide" evidence="1">
    <location>
        <begin position="1"/>
        <end position="23"/>
    </location>
</feature>
<protein>
    <submittedName>
        <fullName evidence="2">Uncharacterized protein</fullName>
    </submittedName>
</protein>